<protein>
    <submittedName>
        <fullName evidence="1">(spotted green pufferfish) hypothetical protein</fullName>
    </submittedName>
</protein>
<comment type="caution">
    <text evidence="1">The sequence shown here is derived from an EMBL/GenBank/DDBJ whole genome shotgun (WGS) entry which is preliminary data.</text>
</comment>
<dbReference type="EMBL" id="CAAE01015120">
    <property type="protein sequence ID" value="CAG13009.1"/>
    <property type="molecule type" value="Genomic_DNA"/>
</dbReference>
<sequence>MFVELIYGSAEDRISQSSNTITADKRKTQRSRHEPEYTKDACLYRRVHVGFLFMPGGEYCEGEEGQQGHFSLAILIAPQCLLRCDGHAKNISPRSIFE</sequence>
<dbReference type="KEGG" id="tng:GSTEN00035517G001"/>
<accession>Q4RF23</accession>
<proteinExistence type="predicted"/>
<organism evidence="1">
    <name type="scientific">Tetraodon nigroviridis</name>
    <name type="common">Spotted green pufferfish</name>
    <name type="synonym">Chelonodon nigroviridis</name>
    <dbReference type="NCBI Taxonomy" id="99883"/>
    <lineage>
        <taxon>Eukaryota</taxon>
        <taxon>Metazoa</taxon>
        <taxon>Chordata</taxon>
        <taxon>Craniata</taxon>
        <taxon>Vertebrata</taxon>
        <taxon>Euteleostomi</taxon>
        <taxon>Actinopterygii</taxon>
        <taxon>Neopterygii</taxon>
        <taxon>Teleostei</taxon>
        <taxon>Neoteleostei</taxon>
        <taxon>Acanthomorphata</taxon>
        <taxon>Eupercaria</taxon>
        <taxon>Tetraodontiformes</taxon>
        <taxon>Tetradontoidea</taxon>
        <taxon>Tetraodontidae</taxon>
        <taxon>Tetraodon</taxon>
    </lineage>
</organism>
<name>Q4RF23_TETNG</name>
<dbReference type="AlphaFoldDB" id="Q4RF23"/>
<gene>
    <name evidence="1" type="ORF">GSTENG00035517001</name>
</gene>
<evidence type="ECO:0000313" key="1">
    <source>
        <dbReference type="EMBL" id="CAG13009.1"/>
    </source>
</evidence>
<reference evidence="1" key="1">
    <citation type="journal article" date="2004" name="Nature">
        <title>Genome duplication in the teleost fish Tetraodon nigroviridis reveals the early vertebrate proto-karyotype.</title>
        <authorList>
            <person name="Jaillon O."/>
            <person name="Aury J.-M."/>
            <person name="Brunet F."/>
            <person name="Petit J.-L."/>
            <person name="Stange-Thomann N."/>
            <person name="Mauceli E."/>
            <person name="Bouneau L."/>
            <person name="Fischer C."/>
            <person name="Ozouf-Costaz C."/>
            <person name="Bernot A."/>
            <person name="Nicaud S."/>
            <person name="Jaffe D."/>
            <person name="Fisher S."/>
            <person name="Lutfalla G."/>
            <person name="Dossat C."/>
            <person name="Segurens B."/>
            <person name="Dasilva C."/>
            <person name="Salanoubat M."/>
            <person name="Levy M."/>
            <person name="Boudet N."/>
            <person name="Castellano S."/>
            <person name="Anthouard V."/>
            <person name="Jubin C."/>
            <person name="Castelli V."/>
            <person name="Katinka M."/>
            <person name="Vacherie B."/>
            <person name="Biemont C."/>
            <person name="Skalli Z."/>
            <person name="Cattolico L."/>
            <person name="Poulain J."/>
            <person name="De Berardinis V."/>
            <person name="Cruaud C."/>
            <person name="Duprat S."/>
            <person name="Brottier P."/>
            <person name="Coutanceau J.-P."/>
            <person name="Gouzy J."/>
            <person name="Parra G."/>
            <person name="Lardier G."/>
            <person name="Chapple C."/>
            <person name="McKernan K.J."/>
            <person name="McEwan P."/>
            <person name="Bosak S."/>
            <person name="Kellis M."/>
            <person name="Volff J.-N."/>
            <person name="Guigo R."/>
            <person name="Zody M.C."/>
            <person name="Mesirov J."/>
            <person name="Lindblad-Toh K."/>
            <person name="Birren B."/>
            <person name="Nusbaum C."/>
            <person name="Kahn D."/>
            <person name="Robinson-Rechavi M."/>
            <person name="Laudet V."/>
            <person name="Schachter V."/>
            <person name="Quetier F."/>
            <person name="Saurin W."/>
            <person name="Scarpelli C."/>
            <person name="Wincker P."/>
            <person name="Lander E.S."/>
            <person name="Weissenbach J."/>
            <person name="Roest Crollius H."/>
        </authorList>
    </citation>
    <scope>NUCLEOTIDE SEQUENCE [LARGE SCALE GENOMIC DNA]</scope>
</reference>
<reference evidence="1" key="2">
    <citation type="submission" date="2004-02" db="EMBL/GenBank/DDBJ databases">
        <authorList>
            <consortium name="Genoscope"/>
            <consortium name="Whitehead Institute Centre for Genome Research"/>
        </authorList>
    </citation>
    <scope>NUCLEOTIDE SEQUENCE</scope>
</reference>